<evidence type="ECO:0000313" key="2">
    <source>
        <dbReference type="Proteomes" id="UP000799439"/>
    </source>
</evidence>
<comment type="caution">
    <text evidence="1">The sequence shown here is derived from an EMBL/GenBank/DDBJ whole genome shotgun (WGS) entry which is preliminary data.</text>
</comment>
<accession>A0A9P4MCU2</accession>
<keyword evidence="2" id="KW-1185">Reference proteome</keyword>
<dbReference type="Proteomes" id="UP000799439">
    <property type="component" value="Unassembled WGS sequence"/>
</dbReference>
<gene>
    <name evidence="1" type="ORF">K461DRAFT_297592</name>
</gene>
<name>A0A9P4MCU2_9PEZI</name>
<proteinExistence type="predicted"/>
<reference evidence="1" key="1">
    <citation type="journal article" date="2020" name="Stud. Mycol.">
        <title>101 Dothideomycetes genomes: a test case for predicting lifestyles and emergence of pathogens.</title>
        <authorList>
            <person name="Haridas S."/>
            <person name="Albert R."/>
            <person name="Binder M."/>
            <person name="Bloem J."/>
            <person name="Labutti K."/>
            <person name="Salamov A."/>
            <person name="Andreopoulos B."/>
            <person name="Baker S."/>
            <person name="Barry K."/>
            <person name="Bills G."/>
            <person name="Bluhm B."/>
            <person name="Cannon C."/>
            <person name="Castanera R."/>
            <person name="Culley D."/>
            <person name="Daum C."/>
            <person name="Ezra D."/>
            <person name="Gonzalez J."/>
            <person name="Henrissat B."/>
            <person name="Kuo A."/>
            <person name="Liang C."/>
            <person name="Lipzen A."/>
            <person name="Lutzoni F."/>
            <person name="Magnuson J."/>
            <person name="Mondo S."/>
            <person name="Nolan M."/>
            <person name="Ohm R."/>
            <person name="Pangilinan J."/>
            <person name="Park H.-J."/>
            <person name="Ramirez L."/>
            <person name="Alfaro M."/>
            <person name="Sun H."/>
            <person name="Tritt A."/>
            <person name="Yoshinaga Y."/>
            <person name="Zwiers L.-H."/>
            <person name="Turgeon B."/>
            <person name="Goodwin S."/>
            <person name="Spatafora J."/>
            <person name="Crous P."/>
            <person name="Grigoriev I."/>
        </authorList>
    </citation>
    <scope>NUCLEOTIDE SEQUENCE</scope>
    <source>
        <strain evidence="1">CBS 260.36</strain>
    </source>
</reference>
<evidence type="ECO:0000313" key="1">
    <source>
        <dbReference type="EMBL" id="KAF2149130.1"/>
    </source>
</evidence>
<organism evidence="1 2">
    <name type="scientific">Myriangium duriaei CBS 260.36</name>
    <dbReference type="NCBI Taxonomy" id="1168546"/>
    <lineage>
        <taxon>Eukaryota</taxon>
        <taxon>Fungi</taxon>
        <taxon>Dikarya</taxon>
        <taxon>Ascomycota</taxon>
        <taxon>Pezizomycotina</taxon>
        <taxon>Dothideomycetes</taxon>
        <taxon>Dothideomycetidae</taxon>
        <taxon>Myriangiales</taxon>
        <taxon>Myriangiaceae</taxon>
        <taxon>Myriangium</taxon>
    </lineage>
</organism>
<dbReference type="AlphaFoldDB" id="A0A9P4MCU2"/>
<protein>
    <submittedName>
        <fullName evidence="1">Uncharacterized protein</fullName>
    </submittedName>
</protein>
<dbReference type="EMBL" id="ML996092">
    <property type="protein sequence ID" value="KAF2149130.1"/>
    <property type="molecule type" value="Genomic_DNA"/>
</dbReference>
<sequence length="110" mass="11660">MPQDLNFEDLASNAIPPPVTLYNGLGNRGAVVRRRGPFLKTQPGSQYALAIILSDTTPTGSTPAHAYITITAGSGAEGVAFTPAVEGIIFVIGYDVHDDRYDSTSEYVSD</sequence>